<dbReference type="GO" id="GO:0003677">
    <property type="term" value="F:DNA binding"/>
    <property type="evidence" value="ECO:0007669"/>
    <property type="project" value="InterPro"/>
</dbReference>
<dbReference type="EMBL" id="VSSQ01001385">
    <property type="protein sequence ID" value="MPM07871.1"/>
    <property type="molecule type" value="Genomic_DNA"/>
</dbReference>
<accession>A0A644WW90</accession>
<evidence type="ECO:0000313" key="2">
    <source>
        <dbReference type="EMBL" id="MPM07871.1"/>
    </source>
</evidence>
<gene>
    <name evidence="2" type="ORF">SDC9_54180</name>
</gene>
<dbReference type="InterPro" id="IPR010982">
    <property type="entry name" value="Lambda_DNA-bd_dom_sf"/>
</dbReference>
<dbReference type="SMART" id="SM00530">
    <property type="entry name" value="HTH_XRE"/>
    <property type="match status" value="1"/>
</dbReference>
<proteinExistence type="predicted"/>
<reference evidence="2" key="1">
    <citation type="submission" date="2019-08" db="EMBL/GenBank/DDBJ databases">
        <authorList>
            <person name="Kucharzyk K."/>
            <person name="Murdoch R.W."/>
            <person name="Higgins S."/>
            <person name="Loffler F."/>
        </authorList>
    </citation>
    <scope>NUCLEOTIDE SEQUENCE</scope>
</reference>
<protein>
    <recommendedName>
        <fullName evidence="1">HTH cro/C1-type domain-containing protein</fullName>
    </recommendedName>
</protein>
<dbReference type="Gene3D" id="1.10.260.40">
    <property type="entry name" value="lambda repressor-like DNA-binding domains"/>
    <property type="match status" value="1"/>
</dbReference>
<dbReference type="SUPFAM" id="SSF47413">
    <property type="entry name" value="lambda repressor-like DNA-binding domains"/>
    <property type="match status" value="1"/>
</dbReference>
<feature type="domain" description="HTH cro/C1-type" evidence="1">
    <location>
        <begin position="6"/>
        <end position="60"/>
    </location>
</feature>
<sequence>MIAKSIRIHRENSNFTQAQIASYLNITSSEVGLYEGGARSVPTDVVSKLAVLFNVDEYDLYEDNPHQQNFITTFNFSINELTDDEIKSVSAFQKIVVNYLHLSDSLINM</sequence>
<dbReference type="Pfam" id="PF13560">
    <property type="entry name" value="HTH_31"/>
    <property type="match status" value="1"/>
</dbReference>
<organism evidence="2">
    <name type="scientific">bioreactor metagenome</name>
    <dbReference type="NCBI Taxonomy" id="1076179"/>
    <lineage>
        <taxon>unclassified sequences</taxon>
        <taxon>metagenomes</taxon>
        <taxon>ecological metagenomes</taxon>
    </lineage>
</organism>
<dbReference type="CDD" id="cd00093">
    <property type="entry name" value="HTH_XRE"/>
    <property type="match status" value="1"/>
</dbReference>
<comment type="caution">
    <text evidence="2">The sequence shown here is derived from an EMBL/GenBank/DDBJ whole genome shotgun (WGS) entry which is preliminary data.</text>
</comment>
<evidence type="ECO:0000259" key="1">
    <source>
        <dbReference type="PROSITE" id="PS50943"/>
    </source>
</evidence>
<name>A0A644WW90_9ZZZZ</name>
<dbReference type="InterPro" id="IPR001387">
    <property type="entry name" value="Cro/C1-type_HTH"/>
</dbReference>
<dbReference type="AlphaFoldDB" id="A0A644WW90"/>
<dbReference type="PROSITE" id="PS50943">
    <property type="entry name" value="HTH_CROC1"/>
    <property type="match status" value="1"/>
</dbReference>